<dbReference type="PANTHER" id="PTHR23235:SF120">
    <property type="entry name" value="KRUPPEL-LIKE FACTOR 15"/>
    <property type="match status" value="1"/>
</dbReference>
<evidence type="ECO:0000259" key="12">
    <source>
        <dbReference type="PROSITE" id="PS50157"/>
    </source>
</evidence>
<dbReference type="InterPro" id="IPR036236">
    <property type="entry name" value="Znf_C2H2_sf"/>
</dbReference>
<dbReference type="PANTHER" id="PTHR23235">
    <property type="entry name" value="KRUEPPEL-LIKE TRANSCRIPTION FACTOR"/>
    <property type="match status" value="1"/>
</dbReference>
<evidence type="ECO:0000256" key="1">
    <source>
        <dbReference type="ARBA" id="ARBA00004123"/>
    </source>
</evidence>
<keyword evidence="9" id="KW-0539">Nucleus</keyword>
<keyword evidence="5" id="KW-0862">Zinc</keyword>
<keyword evidence="14" id="KW-1185">Reference proteome</keyword>
<protein>
    <submittedName>
        <fullName evidence="13">LALA0S10e03136g1_1</fullName>
    </submittedName>
</protein>
<evidence type="ECO:0000256" key="8">
    <source>
        <dbReference type="ARBA" id="ARBA00023163"/>
    </source>
</evidence>
<dbReference type="GO" id="GO:0000981">
    <property type="term" value="F:DNA-binding transcription factor activity, RNA polymerase II-specific"/>
    <property type="evidence" value="ECO:0007669"/>
    <property type="project" value="TreeGrafter"/>
</dbReference>
<dbReference type="AlphaFoldDB" id="A0A0C7NEL9"/>
<dbReference type="RefSeq" id="XP_022630341.1">
    <property type="nucleotide sequence ID" value="XM_022775478.1"/>
</dbReference>
<dbReference type="EMBL" id="LN736369">
    <property type="protein sequence ID" value="CEP64131.1"/>
    <property type="molecule type" value="Genomic_DNA"/>
</dbReference>
<evidence type="ECO:0000256" key="10">
    <source>
        <dbReference type="PROSITE-ProRule" id="PRU00042"/>
    </source>
</evidence>
<dbReference type="GO" id="GO:0045893">
    <property type="term" value="P:positive regulation of DNA-templated transcription"/>
    <property type="evidence" value="ECO:0007669"/>
    <property type="project" value="UniProtKB-ARBA"/>
</dbReference>
<evidence type="ECO:0000313" key="13">
    <source>
        <dbReference type="EMBL" id="CEP64131.1"/>
    </source>
</evidence>
<dbReference type="SMART" id="SM00355">
    <property type="entry name" value="ZnF_C2H2"/>
    <property type="match status" value="2"/>
</dbReference>
<evidence type="ECO:0000256" key="2">
    <source>
        <dbReference type="ARBA" id="ARBA00022723"/>
    </source>
</evidence>
<feature type="compositionally biased region" description="Low complexity" evidence="11">
    <location>
        <begin position="31"/>
        <end position="44"/>
    </location>
</feature>
<dbReference type="PROSITE" id="PS00028">
    <property type="entry name" value="ZINC_FINGER_C2H2_1"/>
    <property type="match status" value="2"/>
</dbReference>
<keyword evidence="6" id="KW-0805">Transcription regulation</keyword>
<accession>A0A0C7NEL9</accession>
<evidence type="ECO:0000256" key="7">
    <source>
        <dbReference type="ARBA" id="ARBA00023125"/>
    </source>
</evidence>
<keyword evidence="3" id="KW-0677">Repeat</keyword>
<comment type="subcellular location">
    <subcellularLocation>
        <location evidence="1">Nucleus</location>
    </subcellularLocation>
</comment>
<feature type="domain" description="C2H2-type" evidence="12">
    <location>
        <begin position="178"/>
        <end position="202"/>
    </location>
</feature>
<evidence type="ECO:0000256" key="5">
    <source>
        <dbReference type="ARBA" id="ARBA00022833"/>
    </source>
</evidence>
<dbReference type="GO" id="GO:0005634">
    <property type="term" value="C:nucleus"/>
    <property type="evidence" value="ECO:0007669"/>
    <property type="project" value="UniProtKB-SubCell"/>
</dbReference>
<dbReference type="SUPFAM" id="SSF57667">
    <property type="entry name" value="beta-beta-alpha zinc fingers"/>
    <property type="match status" value="1"/>
</dbReference>
<dbReference type="HOGENOM" id="CLU_1310338_0_0_1"/>
<feature type="domain" description="C2H2-type" evidence="12">
    <location>
        <begin position="150"/>
        <end position="177"/>
    </location>
</feature>
<feature type="region of interest" description="Disordered" evidence="11">
    <location>
        <begin position="22"/>
        <end position="64"/>
    </location>
</feature>
<dbReference type="Pfam" id="PF00096">
    <property type="entry name" value="zf-C2H2"/>
    <property type="match status" value="2"/>
</dbReference>
<dbReference type="GO" id="GO:0000978">
    <property type="term" value="F:RNA polymerase II cis-regulatory region sequence-specific DNA binding"/>
    <property type="evidence" value="ECO:0007669"/>
    <property type="project" value="TreeGrafter"/>
</dbReference>
<dbReference type="Gene3D" id="3.30.160.60">
    <property type="entry name" value="Classic Zinc Finger"/>
    <property type="match status" value="2"/>
</dbReference>
<keyword evidence="8" id="KW-0804">Transcription</keyword>
<evidence type="ECO:0000256" key="4">
    <source>
        <dbReference type="ARBA" id="ARBA00022771"/>
    </source>
</evidence>
<dbReference type="InterPro" id="IPR013087">
    <property type="entry name" value="Znf_C2H2_type"/>
</dbReference>
<feature type="compositionally biased region" description="Gly residues" evidence="11">
    <location>
        <begin position="45"/>
        <end position="55"/>
    </location>
</feature>
<evidence type="ECO:0000313" key="14">
    <source>
        <dbReference type="Proteomes" id="UP000054304"/>
    </source>
</evidence>
<organism evidence="13 14">
    <name type="scientific">Lachancea lanzarotensis</name>
    <dbReference type="NCBI Taxonomy" id="1245769"/>
    <lineage>
        <taxon>Eukaryota</taxon>
        <taxon>Fungi</taxon>
        <taxon>Dikarya</taxon>
        <taxon>Ascomycota</taxon>
        <taxon>Saccharomycotina</taxon>
        <taxon>Saccharomycetes</taxon>
        <taxon>Saccharomycetales</taxon>
        <taxon>Saccharomycetaceae</taxon>
        <taxon>Lachancea</taxon>
    </lineage>
</organism>
<feature type="region of interest" description="Disordered" evidence="11">
    <location>
        <begin position="104"/>
        <end position="145"/>
    </location>
</feature>
<evidence type="ECO:0000256" key="11">
    <source>
        <dbReference type="SAM" id="MobiDB-lite"/>
    </source>
</evidence>
<evidence type="ECO:0000256" key="9">
    <source>
        <dbReference type="ARBA" id="ARBA00023242"/>
    </source>
</evidence>
<evidence type="ECO:0000256" key="6">
    <source>
        <dbReference type="ARBA" id="ARBA00023015"/>
    </source>
</evidence>
<dbReference type="PROSITE" id="PS50157">
    <property type="entry name" value="ZINC_FINGER_C2H2_2"/>
    <property type="match status" value="2"/>
</dbReference>
<dbReference type="GO" id="GO:0005694">
    <property type="term" value="C:chromosome"/>
    <property type="evidence" value="ECO:0007669"/>
    <property type="project" value="UniProtKB-ARBA"/>
</dbReference>
<keyword evidence="2" id="KW-0479">Metal-binding</keyword>
<dbReference type="OrthoDB" id="6077919at2759"/>
<evidence type="ECO:0000256" key="3">
    <source>
        <dbReference type="ARBA" id="ARBA00022737"/>
    </source>
</evidence>
<keyword evidence="7" id="KW-0238">DNA-binding</keyword>
<proteinExistence type="predicted"/>
<dbReference type="STRING" id="1245769.A0A0C7NEL9"/>
<dbReference type="FunFam" id="3.30.160.60:FF:001732">
    <property type="entry name" value="Zgc:162936"/>
    <property type="match status" value="1"/>
</dbReference>
<feature type="compositionally biased region" description="Basic residues" evidence="11">
    <location>
        <begin position="128"/>
        <end position="137"/>
    </location>
</feature>
<dbReference type="FunFam" id="3.30.160.60:FF:001228">
    <property type="entry name" value="Zinc finger protein 236"/>
    <property type="match status" value="1"/>
</dbReference>
<name>A0A0C7NEL9_9SACH</name>
<reference evidence="13 14" key="1">
    <citation type="submission" date="2014-12" db="EMBL/GenBank/DDBJ databases">
        <authorList>
            <person name="Neuveglise Cecile"/>
        </authorList>
    </citation>
    <scope>NUCLEOTIDE SEQUENCE [LARGE SCALE GENOMIC DNA]</scope>
    <source>
        <strain evidence="13 14">CBS 12615</strain>
    </source>
</reference>
<dbReference type="GO" id="GO:0008270">
    <property type="term" value="F:zinc ion binding"/>
    <property type="evidence" value="ECO:0007669"/>
    <property type="project" value="UniProtKB-KW"/>
</dbReference>
<keyword evidence="4 10" id="KW-0863">Zinc-finger</keyword>
<gene>
    <name evidence="13" type="ORF">LALA0_S10e03136g</name>
</gene>
<sequence length="210" mass="22914">MCVSEQDVRPTGARSLSEILRNTKKPEIRPLRQSLSPPSSVTGNLGIGTGTGAGAGNENDNTRSSSVVASVPFLVQDVHSVQNDRSFFPSGPIRTPQRYVSAVRKPTPFSTPPTQQLPMHSQHQNQHQNHHHDHSHSHSPLPRTPSATINECHLCGKTFTRPSALTTHALIHTGRRPWVCDVDSCGKRFNVKSNLIRHKKTHDKGGGAGV</sequence>
<dbReference type="Proteomes" id="UP000054304">
    <property type="component" value="Unassembled WGS sequence"/>
</dbReference>
<dbReference type="GeneID" id="34687671"/>